<keyword evidence="2" id="KW-1185">Reference proteome</keyword>
<evidence type="ECO:0000313" key="2">
    <source>
        <dbReference type="Proteomes" id="UP001234202"/>
    </source>
</evidence>
<protein>
    <submittedName>
        <fullName evidence="1">Uncharacterized protein</fullName>
    </submittedName>
</protein>
<dbReference type="EMBL" id="JASBWV010000007">
    <property type="protein sequence ID" value="KAJ9125848.1"/>
    <property type="molecule type" value="Genomic_DNA"/>
</dbReference>
<gene>
    <name evidence="1" type="ORF">QFC24_002632</name>
</gene>
<reference evidence="1" key="1">
    <citation type="submission" date="2023-04" db="EMBL/GenBank/DDBJ databases">
        <title>Draft Genome sequencing of Naganishia species isolated from polar environments using Oxford Nanopore Technology.</title>
        <authorList>
            <person name="Leo P."/>
            <person name="Venkateswaran K."/>
        </authorList>
    </citation>
    <scope>NUCLEOTIDE SEQUENCE</scope>
    <source>
        <strain evidence="1">DBVPG 5303</strain>
    </source>
</reference>
<dbReference type="Proteomes" id="UP001234202">
    <property type="component" value="Unassembled WGS sequence"/>
</dbReference>
<comment type="caution">
    <text evidence="1">The sequence shown here is derived from an EMBL/GenBank/DDBJ whole genome shotgun (WGS) entry which is preliminary data.</text>
</comment>
<name>A0ACC2XPR5_9TREE</name>
<sequence>MTRVTSFLMPKRDQQASTFEEMRAAATPKPQPVAKEAPPMEAVKPTEKKQGKSRPNPQKRKRENREKAAQQESIQQEESEGSGAAQGWGKREDVMRKAQKTEDRRQGRVQDRNSNTTCFACRAKGHAAKDCPNVLLAAANTDLGQEEVEEQPSGDSRGLKRKKGKKGADLAGSSGRCYRQVSKVPYIALTDFDVQASLLRCDSSEHPLSRCPKPPSVGLPYAHCFICLEKGHLASKCPSNSRGIYPNGGSCKVCGSVQHRAQDCPDDKRGGPAPAVVLTEAEEELLKMKDDQVVLGTGREAGADEDDFMIVKRRRTEVERKHAEAQAQEKAAKKLQSAQQKRMLHRSRLMASSGGGEEEGGSSTLELLQSDQPTSVAHQEEALPAKVLQVTKSAPTARSKPKVVVF</sequence>
<evidence type="ECO:0000313" key="1">
    <source>
        <dbReference type="EMBL" id="KAJ9125848.1"/>
    </source>
</evidence>
<proteinExistence type="predicted"/>
<organism evidence="1 2">
    <name type="scientific">Naganishia onofrii</name>
    <dbReference type="NCBI Taxonomy" id="1851511"/>
    <lineage>
        <taxon>Eukaryota</taxon>
        <taxon>Fungi</taxon>
        <taxon>Dikarya</taxon>
        <taxon>Basidiomycota</taxon>
        <taxon>Agaricomycotina</taxon>
        <taxon>Tremellomycetes</taxon>
        <taxon>Filobasidiales</taxon>
        <taxon>Filobasidiaceae</taxon>
        <taxon>Naganishia</taxon>
    </lineage>
</organism>
<accession>A0ACC2XPR5</accession>